<sequence length="586" mass="65176">MTYVTADVRLSETLDALYVVPQDPADALTILRRLSASMPTAGLRRGAGGIRVGRENATYLKIGTPGLNLVWASEARQFVANRERVAAAYPAVRASIEGIKAGGPDAARLFIKDSDGLNVLDRHQVTNVAAMTVPEGFGLCVFDEQGAGKTVTMIYAFDLMVARDEVDLLVIVAPKSMVAEWPKDFATFRGDLYRVAILTGTSVQKRSTLRSGADVLVMNFETAVALEAELKSLLRNKDGRAVLAIDESFFIKSLDAKRTRALRRLREWCGRAYVLCGTPAPNAPQDLVQQFSLVDFGLAFEGLELPKDRETAMPLVQEVVDTRGLYIRHLKTDVLPDLPQKQFQRIYVPMEPRQRRLYEGALNRLVDDAEAASDRDFQKTYANFLARRAALLQVCSNPQGIDPSYKETPSKLATMDNILHELVEQRGEKVVVWSFYTASVTALVERYARYGTLRYDGQVSNITERREAVRRFQQDADAKILVANPAAAGAGLTLHSARIAIYESLSNQAAHYLQSLDRIHRRGQTRDVEYLVLLCDGTIEVQEYDRLIRKERAAQDLLGDQVSAPVTRESFLADARAAVEFLSRSQ</sequence>
<keyword evidence="3" id="KW-0547">Nucleotide-binding</keyword>
<evidence type="ECO:0000313" key="3">
    <source>
        <dbReference type="EMBL" id="MBB6251463.1"/>
    </source>
</evidence>
<dbReference type="CDD" id="cd18793">
    <property type="entry name" value="SF2_C_SNF"/>
    <property type="match status" value="1"/>
</dbReference>
<dbReference type="InterPro" id="IPR038718">
    <property type="entry name" value="SNF2-like_sf"/>
</dbReference>
<comment type="caution">
    <text evidence="3">The sequence shown here is derived from an EMBL/GenBank/DDBJ whole genome shotgun (WGS) entry which is preliminary data.</text>
</comment>
<dbReference type="Pfam" id="PF00271">
    <property type="entry name" value="Helicase_C"/>
    <property type="match status" value="1"/>
</dbReference>
<feature type="domain" description="Helicase C-terminal" evidence="2">
    <location>
        <begin position="414"/>
        <end position="570"/>
    </location>
</feature>
<keyword evidence="1" id="KW-0378">Hydrolase</keyword>
<proteinExistence type="predicted"/>
<keyword evidence="4" id="KW-1185">Reference proteome</keyword>
<evidence type="ECO:0000259" key="2">
    <source>
        <dbReference type="PROSITE" id="PS51194"/>
    </source>
</evidence>
<organism evidence="3 4">
    <name type="scientific">Nitrospirillum iridis</name>
    <dbReference type="NCBI Taxonomy" id="765888"/>
    <lineage>
        <taxon>Bacteria</taxon>
        <taxon>Pseudomonadati</taxon>
        <taxon>Pseudomonadota</taxon>
        <taxon>Alphaproteobacteria</taxon>
        <taxon>Rhodospirillales</taxon>
        <taxon>Azospirillaceae</taxon>
        <taxon>Nitrospirillum</taxon>
    </lineage>
</organism>
<dbReference type="GO" id="GO:0005524">
    <property type="term" value="F:ATP binding"/>
    <property type="evidence" value="ECO:0007669"/>
    <property type="project" value="InterPro"/>
</dbReference>
<evidence type="ECO:0000313" key="4">
    <source>
        <dbReference type="Proteomes" id="UP000539175"/>
    </source>
</evidence>
<evidence type="ECO:0000256" key="1">
    <source>
        <dbReference type="ARBA" id="ARBA00022801"/>
    </source>
</evidence>
<dbReference type="RefSeq" id="WP_184799988.1">
    <property type="nucleotide sequence ID" value="NZ_JACIIZ010000005.1"/>
</dbReference>
<dbReference type="AlphaFoldDB" id="A0A7X0AWL5"/>
<dbReference type="SUPFAM" id="SSF52540">
    <property type="entry name" value="P-loop containing nucleoside triphosphate hydrolases"/>
    <property type="match status" value="2"/>
</dbReference>
<dbReference type="InterPro" id="IPR049730">
    <property type="entry name" value="SNF2/RAD54-like_C"/>
</dbReference>
<dbReference type="Proteomes" id="UP000539175">
    <property type="component" value="Unassembled WGS sequence"/>
</dbReference>
<dbReference type="EMBL" id="JACIIZ010000005">
    <property type="protein sequence ID" value="MBB6251463.1"/>
    <property type="molecule type" value="Genomic_DNA"/>
</dbReference>
<dbReference type="Pfam" id="PF00176">
    <property type="entry name" value="SNF2-rel_dom"/>
    <property type="match status" value="1"/>
</dbReference>
<dbReference type="GO" id="GO:0004386">
    <property type="term" value="F:helicase activity"/>
    <property type="evidence" value="ECO:0007669"/>
    <property type="project" value="UniProtKB-KW"/>
</dbReference>
<dbReference type="InterPro" id="IPR014001">
    <property type="entry name" value="Helicase_ATP-bd"/>
</dbReference>
<dbReference type="PROSITE" id="PS51194">
    <property type="entry name" value="HELICASE_CTER"/>
    <property type="match status" value="1"/>
</dbReference>
<dbReference type="GO" id="GO:0016787">
    <property type="term" value="F:hydrolase activity"/>
    <property type="evidence" value="ECO:0007669"/>
    <property type="project" value="UniProtKB-KW"/>
</dbReference>
<dbReference type="InterPro" id="IPR027417">
    <property type="entry name" value="P-loop_NTPase"/>
</dbReference>
<dbReference type="InterPro" id="IPR001650">
    <property type="entry name" value="Helicase_C-like"/>
</dbReference>
<reference evidence="3 4" key="1">
    <citation type="submission" date="2020-08" db="EMBL/GenBank/DDBJ databases">
        <title>Genomic Encyclopedia of Type Strains, Phase IV (KMG-IV): sequencing the most valuable type-strain genomes for metagenomic binning, comparative biology and taxonomic classification.</title>
        <authorList>
            <person name="Goeker M."/>
        </authorList>
    </citation>
    <scope>NUCLEOTIDE SEQUENCE [LARGE SCALE GENOMIC DNA]</scope>
    <source>
        <strain evidence="3 4">DSM 22198</strain>
    </source>
</reference>
<gene>
    <name evidence="3" type="ORF">FHS74_002014</name>
</gene>
<accession>A0A7X0AWL5</accession>
<dbReference type="PANTHER" id="PTHR10799">
    <property type="entry name" value="SNF2/RAD54 HELICASE FAMILY"/>
    <property type="match status" value="1"/>
</dbReference>
<protein>
    <submittedName>
        <fullName evidence="3">SNF2 family DNA or RNA helicase</fullName>
    </submittedName>
</protein>
<keyword evidence="3" id="KW-0067">ATP-binding</keyword>
<dbReference type="SMART" id="SM00487">
    <property type="entry name" value="DEXDc"/>
    <property type="match status" value="1"/>
</dbReference>
<name>A0A7X0AWL5_9PROT</name>
<keyword evidence="3" id="KW-0347">Helicase</keyword>
<dbReference type="Gene3D" id="3.40.50.300">
    <property type="entry name" value="P-loop containing nucleotide triphosphate hydrolases"/>
    <property type="match status" value="1"/>
</dbReference>
<dbReference type="InterPro" id="IPR000330">
    <property type="entry name" value="SNF2_N"/>
</dbReference>
<dbReference type="Gene3D" id="3.40.50.10810">
    <property type="entry name" value="Tandem AAA-ATPase domain"/>
    <property type="match status" value="1"/>
</dbReference>